<evidence type="ECO:0000313" key="9">
    <source>
        <dbReference type="EMBL" id="KAJ4839384.1"/>
    </source>
</evidence>
<keyword evidence="10" id="KW-1185">Reference proteome</keyword>
<accession>A0A9Q0JF82</accession>
<keyword evidence="3 7" id="KW-0217">Developmental protein</keyword>
<evidence type="ECO:0000256" key="2">
    <source>
        <dbReference type="ARBA" id="ARBA00008127"/>
    </source>
</evidence>
<name>A0A9Q0JF82_9ROSI</name>
<comment type="similarity">
    <text evidence="2 7">Belongs to the plant cysteine rich small secretory peptide family. Epidermal patterning factor subfamily.</text>
</comment>
<evidence type="ECO:0000256" key="5">
    <source>
        <dbReference type="ARBA" id="ARBA00022729"/>
    </source>
</evidence>
<proteinExistence type="inferred from homology"/>
<keyword evidence="8" id="KW-0812">Transmembrane</keyword>
<evidence type="ECO:0000313" key="10">
    <source>
        <dbReference type="Proteomes" id="UP001141552"/>
    </source>
</evidence>
<dbReference type="EMBL" id="JAKUCV010003331">
    <property type="protein sequence ID" value="KAJ4839384.1"/>
    <property type="molecule type" value="Genomic_DNA"/>
</dbReference>
<organism evidence="9 10">
    <name type="scientific">Turnera subulata</name>
    <dbReference type="NCBI Taxonomy" id="218843"/>
    <lineage>
        <taxon>Eukaryota</taxon>
        <taxon>Viridiplantae</taxon>
        <taxon>Streptophyta</taxon>
        <taxon>Embryophyta</taxon>
        <taxon>Tracheophyta</taxon>
        <taxon>Spermatophyta</taxon>
        <taxon>Magnoliopsida</taxon>
        <taxon>eudicotyledons</taxon>
        <taxon>Gunneridae</taxon>
        <taxon>Pentapetalae</taxon>
        <taxon>rosids</taxon>
        <taxon>fabids</taxon>
        <taxon>Malpighiales</taxon>
        <taxon>Passifloraceae</taxon>
        <taxon>Turnera</taxon>
    </lineage>
</organism>
<comment type="subcellular location">
    <subcellularLocation>
        <location evidence="1 7">Secreted</location>
    </subcellularLocation>
</comment>
<keyword evidence="5" id="KW-0732">Signal</keyword>
<evidence type="ECO:0000256" key="3">
    <source>
        <dbReference type="ARBA" id="ARBA00022473"/>
    </source>
</evidence>
<evidence type="ECO:0000256" key="1">
    <source>
        <dbReference type="ARBA" id="ARBA00004613"/>
    </source>
</evidence>
<dbReference type="PANTHER" id="PTHR33109:SF90">
    <property type="entry name" value="EPIDERMAL PATTERNING FACTOR-LIKE PROTEIN"/>
    <property type="match status" value="1"/>
</dbReference>
<keyword evidence="4 7" id="KW-0964">Secreted</keyword>
<evidence type="ECO:0000256" key="4">
    <source>
        <dbReference type="ARBA" id="ARBA00022525"/>
    </source>
</evidence>
<reference evidence="9" key="2">
    <citation type="journal article" date="2023" name="Plants (Basel)">
        <title>Annotation of the Turnera subulata (Passifloraceae) Draft Genome Reveals the S-Locus Evolved after the Divergence of Turneroideae from Passifloroideae in a Stepwise Manner.</title>
        <authorList>
            <person name="Henning P.M."/>
            <person name="Roalson E.H."/>
            <person name="Mir W."/>
            <person name="McCubbin A.G."/>
            <person name="Shore J.S."/>
        </authorList>
    </citation>
    <scope>NUCLEOTIDE SEQUENCE</scope>
    <source>
        <strain evidence="9">F60SS</strain>
    </source>
</reference>
<dbReference type="Pfam" id="PF17181">
    <property type="entry name" value="EPF"/>
    <property type="match status" value="1"/>
</dbReference>
<dbReference type="Proteomes" id="UP001141552">
    <property type="component" value="Unassembled WGS sequence"/>
</dbReference>
<keyword evidence="8" id="KW-0472">Membrane</keyword>
<evidence type="ECO:0000256" key="7">
    <source>
        <dbReference type="RuleBase" id="RU367102"/>
    </source>
</evidence>
<dbReference type="AlphaFoldDB" id="A0A9Q0JF82"/>
<reference evidence="9" key="1">
    <citation type="submission" date="2022-02" db="EMBL/GenBank/DDBJ databases">
        <authorList>
            <person name="Henning P.M."/>
            <person name="McCubbin A.G."/>
            <person name="Shore J.S."/>
        </authorList>
    </citation>
    <scope>NUCLEOTIDE SEQUENCE</scope>
    <source>
        <strain evidence="9">F60SS</strain>
        <tissue evidence="9">Leaves</tissue>
    </source>
</reference>
<feature type="transmembrane region" description="Helical" evidence="8">
    <location>
        <begin position="16"/>
        <end position="35"/>
    </location>
</feature>
<dbReference type="OrthoDB" id="614712at2759"/>
<keyword evidence="6" id="KW-1015">Disulfide bond</keyword>
<dbReference type="GO" id="GO:0010052">
    <property type="term" value="P:guard cell differentiation"/>
    <property type="evidence" value="ECO:0007669"/>
    <property type="project" value="UniProtKB-UniRule"/>
</dbReference>
<gene>
    <name evidence="9" type="ORF">Tsubulata_040230</name>
</gene>
<comment type="function">
    <text evidence="7">Controls stomatal patterning.</text>
</comment>
<dbReference type="PANTHER" id="PTHR33109">
    <property type="entry name" value="EPIDERMAL PATTERNING FACTOR-LIKE PROTEIN 4"/>
    <property type="match status" value="1"/>
</dbReference>
<comment type="caution">
    <text evidence="9">The sequence shown here is derived from an EMBL/GenBank/DDBJ whole genome shotgun (WGS) entry which is preliminary data.</text>
</comment>
<sequence length="134" mass="14902">MGSTQIYFCCHRNTQLIISLLFLLVSGFTLARFVAEGRTITRLQEAAKRGVEEEEAVARTQTIGSKPPRCDRRCNSCGHCEAVQVPISTQAQGHRGSHLWSAAVPRIAYSRGDDVSNYKPMSWKCKCGNLIFNP</sequence>
<evidence type="ECO:0000256" key="6">
    <source>
        <dbReference type="ARBA" id="ARBA00023157"/>
    </source>
</evidence>
<dbReference type="GO" id="GO:0005576">
    <property type="term" value="C:extracellular region"/>
    <property type="evidence" value="ECO:0007669"/>
    <property type="project" value="UniProtKB-SubCell"/>
</dbReference>
<evidence type="ECO:0000256" key="8">
    <source>
        <dbReference type="SAM" id="Phobius"/>
    </source>
</evidence>
<keyword evidence="8" id="KW-1133">Transmembrane helix</keyword>
<dbReference type="InterPro" id="IPR039455">
    <property type="entry name" value="EPFL"/>
</dbReference>
<protein>
    <recommendedName>
        <fullName evidence="7">Epidermal patterning factor-like protein</fullName>
    </recommendedName>
</protein>